<protein>
    <recommendedName>
        <fullName evidence="1">NADAR domain-containing protein</fullName>
    </recommendedName>
</protein>
<feature type="domain" description="NADAR" evidence="1">
    <location>
        <begin position="49"/>
        <end position="198"/>
    </location>
</feature>
<dbReference type="Proteomes" id="UP000663877">
    <property type="component" value="Unassembled WGS sequence"/>
</dbReference>
<organism evidence="4 5">
    <name type="scientific">Adineta steineri</name>
    <dbReference type="NCBI Taxonomy" id="433720"/>
    <lineage>
        <taxon>Eukaryota</taxon>
        <taxon>Metazoa</taxon>
        <taxon>Spiralia</taxon>
        <taxon>Gnathifera</taxon>
        <taxon>Rotifera</taxon>
        <taxon>Eurotatoria</taxon>
        <taxon>Bdelloidea</taxon>
        <taxon>Adinetida</taxon>
        <taxon>Adinetidae</taxon>
        <taxon>Adineta</taxon>
    </lineage>
</organism>
<dbReference type="AlphaFoldDB" id="A0A815ESM0"/>
<gene>
    <name evidence="2" type="ORF">BJG266_LOCUS17041</name>
    <name evidence="3" type="ORF">QVE165_LOCUS31803</name>
    <name evidence="4" type="ORF">QVE165_LOCUS31947</name>
</gene>
<evidence type="ECO:0000313" key="4">
    <source>
        <dbReference type="EMBL" id="CAF1313929.1"/>
    </source>
</evidence>
<dbReference type="EMBL" id="CAJNOI010000081">
    <property type="protein sequence ID" value="CAF1021872.1"/>
    <property type="molecule type" value="Genomic_DNA"/>
</dbReference>
<keyword evidence="5" id="KW-1185">Reference proteome</keyword>
<evidence type="ECO:0000259" key="1">
    <source>
        <dbReference type="Pfam" id="PF08719"/>
    </source>
</evidence>
<dbReference type="SUPFAM" id="SSF143990">
    <property type="entry name" value="YbiA-like"/>
    <property type="match status" value="1"/>
</dbReference>
<dbReference type="NCBIfam" id="TIGR02464">
    <property type="entry name" value="ribofla_fusion"/>
    <property type="match status" value="1"/>
</dbReference>
<dbReference type="InterPro" id="IPR037238">
    <property type="entry name" value="YbiA-like_sf"/>
</dbReference>
<evidence type="ECO:0000313" key="3">
    <source>
        <dbReference type="EMBL" id="CAF1311255.1"/>
    </source>
</evidence>
<dbReference type="Proteomes" id="UP000663832">
    <property type="component" value="Unassembled WGS sequence"/>
</dbReference>
<dbReference type="EMBL" id="CAJNOM010000279">
    <property type="protein sequence ID" value="CAF1313929.1"/>
    <property type="molecule type" value="Genomic_DNA"/>
</dbReference>
<dbReference type="CDD" id="cd15457">
    <property type="entry name" value="NADAR"/>
    <property type="match status" value="1"/>
</dbReference>
<dbReference type="EMBL" id="CAJNOM010000276">
    <property type="protein sequence ID" value="CAF1311255.1"/>
    <property type="molecule type" value="Genomic_DNA"/>
</dbReference>
<dbReference type="InterPro" id="IPR012816">
    <property type="entry name" value="NADAR"/>
</dbReference>
<name>A0A815ESM0_9BILA</name>
<proteinExistence type="predicted"/>
<dbReference type="Gene3D" id="1.10.357.40">
    <property type="entry name" value="YbiA-like"/>
    <property type="match status" value="1"/>
</dbReference>
<sequence length="201" mass="23451">MCIWTPNHLKKKQVMSFNIRSQLSSFETELINRVHAHFPNNEPTKFLFFYTKASPFGNFYPSIIIDNGIQFHCTEQYMMYHKAKLFNDDETAQKILEATTPGKCRGLGRQVNHFNETVWTNNRTRIVSDGNYLKFTQHADLKEQLLNHQDTLFVEASPTDTIWGIGLAEDDPLIKQRSTWKGLNLMGYLLTDIAYRLRNEN</sequence>
<reference evidence="4" key="1">
    <citation type="submission" date="2021-02" db="EMBL/GenBank/DDBJ databases">
        <authorList>
            <person name="Nowell W R."/>
        </authorList>
    </citation>
    <scope>NUCLEOTIDE SEQUENCE</scope>
</reference>
<dbReference type="OrthoDB" id="206452at2759"/>
<evidence type="ECO:0000313" key="5">
    <source>
        <dbReference type="Proteomes" id="UP000663832"/>
    </source>
</evidence>
<evidence type="ECO:0000313" key="2">
    <source>
        <dbReference type="EMBL" id="CAF1021872.1"/>
    </source>
</evidence>
<accession>A0A815ESM0</accession>
<comment type="caution">
    <text evidence="4">The sequence shown here is derived from an EMBL/GenBank/DDBJ whole genome shotgun (WGS) entry which is preliminary data.</text>
</comment>
<dbReference type="Pfam" id="PF08719">
    <property type="entry name" value="NADAR"/>
    <property type="match status" value="1"/>
</dbReference>